<sequence>MAPAGDDVVVVSAETLTRVGTEMLDTAEELLRNVTWFTNGEATTAATARGFAASRELDDCETGWDRTLRVAGETVAVQGDTLVVNANVYHDVEIAILTKFEDR</sequence>
<evidence type="ECO:0000313" key="1">
    <source>
        <dbReference type="EMBL" id="MCT2587627.1"/>
    </source>
</evidence>
<dbReference type="EMBL" id="JAFFZE010000026">
    <property type="protein sequence ID" value="MCT2587627.1"/>
    <property type="molecule type" value="Genomic_DNA"/>
</dbReference>
<reference evidence="1 2" key="1">
    <citation type="submission" date="2021-02" db="EMBL/GenBank/DDBJ databases">
        <title>Actinophytocola xerophila sp. nov., isolated from soil of cotton cropping field.</title>
        <authorList>
            <person name="Huang R."/>
            <person name="Chen X."/>
            <person name="Ge X."/>
            <person name="Liu W."/>
        </authorList>
    </citation>
    <scope>NUCLEOTIDE SEQUENCE [LARGE SCALE GENOMIC DNA]</scope>
    <source>
        <strain evidence="1 2">S1-96</strain>
    </source>
</reference>
<comment type="caution">
    <text evidence="1">The sequence shown here is derived from an EMBL/GenBank/DDBJ whole genome shotgun (WGS) entry which is preliminary data.</text>
</comment>
<evidence type="ECO:0000313" key="2">
    <source>
        <dbReference type="Proteomes" id="UP001156441"/>
    </source>
</evidence>
<dbReference type="Proteomes" id="UP001156441">
    <property type="component" value="Unassembled WGS sequence"/>
</dbReference>
<protein>
    <submittedName>
        <fullName evidence="1">Uncharacterized protein</fullName>
    </submittedName>
</protein>
<proteinExistence type="predicted"/>
<gene>
    <name evidence="1" type="ORF">JT362_31355</name>
</gene>
<keyword evidence="2" id="KW-1185">Reference proteome</keyword>
<name>A0ABT2JIB8_9PSEU</name>
<dbReference type="RefSeq" id="WP_260195536.1">
    <property type="nucleotide sequence ID" value="NZ_JAFFZE010000026.1"/>
</dbReference>
<accession>A0ABT2JIB8</accession>
<organism evidence="1 2">
    <name type="scientific">Actinophytocola gossypii</name>
    <dbReference type="NCBI Taxonomy" id="2812003"/>
    <lineage>
        <taxon>Bacteria</taxon>
        <taxon>Bacillati</taxon>
        <taxon>Actinomycetota</taxon>
        <taxon>Actinomycetes</taxon>
        <taxon>Pseudonocardiales</taxon>
        <taxon>Pseudonocardiaceae</taxon>
    </lineage>
</organism>